<keyword evidence="3" id="KW-1185">Reference proteome</keyword>
<comment type="caution">
    <text evidence="2">The sequence shown here is derived from an EMBL/GenBank/DDBJ whole genome shotgun (WGS) entry which is preliminary data.</text>
</comment>
<proteinExistence type="predicted"/>
<gene>
    <name evidence="2" type="ORF">J6I44_06260</name>
</gene>
<dbReference type="EMBL" id="JAGGJA010000003">
    <property type="protein sequence ID" value="MCW9706448.1"/>
    <property type="molecule type" value="Genomic_DNA"/>
</dbReference>
<keyword evidence="1" id="KW-1133">Transmembrane helix</keyword>
<dbReference type="Proteomes" id="UP001207918">
    <property type="component" value="Unassembled WGS sequence"/>
</dbReference>
<feature type="transmembrane region" description="Helical" evidence="1">
    <location>
        <begin position="226"/>
        <end position="245"/>
    </location>
</feature>
<feature type="transmembrane region" description="Helical" evidence="1">
    <location>
        <begin position="33"/>
        <end position="60"/>
    </location>
</feature>
<name>A0ABT3PL46_9BACT</name>
<feature type="transmembrane region" description="Helical" evidence="1">
    <location>
        <begin position="81"/>
        <end position="99"/>
    </location>
</feature>
<protein>
    <recommendedName>
        <fullName evidence="4">DUF3307 domain-containing protein</fullName>
    </recommendedName>
</protein>
<feature type="transmembrane region" description="Helical" evidence="1">
    <location>
        <begin position="188"/>
        <end position="206"/>
    </location>
</feature>
<dbReference type="RefSeq" id="WP_265765154.1">
    <property type="nucleotide sequence ID" value="NZ_JAGGJA010000003.1"/>
</dbReference>
<evidence type="ECO:0000256" key="1">
    <source>
        <dbReference type="SAM" id="Phobius"/>
    </source>
</evidence>
<evidence type="ECO:0000313" key="3">
    <source>
        <dbReference type="Proteomes" id="UP001207918"/>
    </source>
</evidence>
<organism evidence="2 3">
    <name type="scientific">Fodinibius salsisoli</name>
    <dbReference type="NCBI Taxonomy" id="2820877"/>
    <lineage>
        <taxon>Bacteria</taxon>
        <taxon>Pseudomonadati</taxon>
        <taxon>Balneolota</taxon>
        <taxon>Balneolia</taxon>
        <taxon>Balneolales</taxon>
        <taxon>Balneolaceae</taxon>
        <taxon>Fodinibius</taxon>
    </lineage>
</organism>
<evidence type="ECO:0008006" key="4">
    <source>
        <dbReference type="Google" id="ProtNLM"/>
    </source>
</evidence>
<feature type="transmembrane region" description="Helical" evidence="1">
    <location>
        <begin position="124"/>
        <end position="143"/>
    </location>
</feature>
<evidence type="ECO:0000313" key="2">
    <source>
        <dbReference type="EMBL" id="MCW9706448.1"/>
    </source>
</evidence>
<reference evidence="2 3" key="1">
    <citation type="submission" date="2021-03" db="EMBL/GenBank/DDBJ databases">
        <title>Aliifodinibius sp. nov., a new bacterium isolated from saline soil.</title>
        <authorList>
            <person name="Galisteo C."/>
            <person name="De La Haba R."/>
            <person name="Sanchez-Porro C."/>
            <person name="Ventosa A."/>
        </authorList>
    </citation>
    <scope>NUCLEOTIDE SEQUENCE [LARGE SCALE GENOMIC DNA]</scope>
    <source>
        <strain evidence="2 3">1BSP15-2V2</strain>
    </source>
</reference>
<keyword evidence="1" id="KW-0812">Transmembrane</keyword>
<keyword evidence="1" id="KW-0472">Membrane</keyword>
<accession>A0ABT3PL46</accession>
<sequence length="249" mass="28163">MNYAIFLSILNLVLIARLRLIFRDQGASGKDLVIIGLLPLLILPFVQFNWSWLLLTVHLISYPFLMKWTEGNIHKLNRNRSLTLLWHILIAAILCSPLLNLGSNWLAQKVMHFLSWMFVPGQQIALRTVIVVQVAVAGLLLVINEMNILLRYILKAMGLESVGAQEDTVKVSEEEYSMGRLIGLLERIFIFIFVLLNQYSAIGFILAAKGVTRFNNFKDDRPFAEYVLIGTLLSTLLALIIGWGVKAVL</sequence>